<feature type="compositionally biased region" description="Basic and acidic residues" evidence="1">
    <location>
        <begin position="81"/>
        <end position="91"/>
    </location>
</feature>
<dbReference type="AlphaFoldDB" id="A0A3N4HJC6"/>
<evidence type="ECO:0000256" key="1">
    <source>
        <dbReference type="SAM" id="MobiDB-lite"/>
    </source>
</evidence>
<evidence type="ECO:0000313" key="2">
    <source>
        <dbReference type="EMBL" id="RPA74012.1"/>
    </source>
</evidence>
<protein>
    <submittedName>
        <fullName evidence="2">Uncharacterized protein</fullName>
    </submittedName>
</protein>
<proteinExistence type="predicted"/>
<feature type="region of interest" description="Disordered" evidence="1">
    <location>
        <begin position="34"/>
        <end position="137"/>
    </location>
</feature>
<feature type="compositionally biased region" description="Polar residues" evidence="1">
    <location>
        <begin position="98"/>
        <end position="111"/>
    </location>
</feature>
<feature type="compositionally biased region" description="Polar residues" evidence="1">
    <location>
        <begin position="52"/>
        <end position="79"/>
    </location>
</feature>
<gene>
    <name evidence="2" type="ORF">BJ508DRAFT_313260</name>
</gene>
<dbReference type="Proteomes" id="UP000275078">
    <property type="component" value="Unassembled WGS sequence"/>
</dbReference>
<sequence>MSSAGTKRVDVAFRRGLPSKLQLALSRILVSANLKPPSLPPRARAEIRERTSSQADLKQQGSSEYMRSKGSSPLQNRKNQLTKETKEKRYIAWDLSKSEPTTYSSRHNASHQAIAENESYSSRKRSSFFQERITTAG</sequence>
<dbReference type="EMBL" id="ML119803">
    <property type="protein sequence ID" value="RPA74012.1"/>
    <property type="molecule type" value="Genomic_DNA"/>
</dbReference>
<keyword evidence="3" id="KW-1185">Reference proteome</keyword>
<organism evidence="2 3">
    <name type="scientific">Ascobolus immersus RN42</name>
    <dbReference type="NCBI Taxonomy" id="1160509"/>
    <lineage>
        <taxon>Eukaryota</taxon>
        <taxon>Fungi</taxon>
        <taxon>Dikarya</taxon>
        <taxon>Ascomycota</taxon>
        <taxon>Pezizomycotina</taxon>
        <taxon>Pezizomycetes</taxon>
        <taxon>Pezizales</taxon>
        <taxon>Ascobolaceae</taxon>
        <taxon>Ascobolus</taxon>
    </lineage>
</organism>
<reference evidence="2 3" key="1">
    <citation type="journal article" date="2018" name="Nat. Ecol. Evol.">
        <title>Pezizomycetes genomes reveal the molecular basis of ectomycorrhizal truffle lifestyle.</title>
        <authorList>
            <person name="Murat C."/>
            <person name="Payen T."/>
            <person name="Noel B."/>
            <person name="Kuo A."/>
            <person name="Morin E."/>
            <person name="Chen J."/>
            <person name="Kohler A."/>
            <person name="Krizsan K."/>
            <person name="Balestrini R."/>
            <person name="Da Silva C."/>
            <person name="Montanini B."/>
            <person name="Hainaut M."/>
            <person name="Levati E."/>
            <person name="Barry K.W."/>
            <person name="Belfiori B."/>
            <person name="Cichocki N."/>
            <person name="Clum A."/>
            <person name="Dockter R.B."/>
            <person name="Fauchery L."/>
            <person name="Guy J."/>
            <person name="Iotti M."/>
            <person name="Le Tacon F."/>
            <person name="Lindquist E.A."/>
            <person name="Lipzen A."/>
            <person name="Malagnac F."/>
            <person name="Mello A."/>
            <person name="Molinier V."/>
            <person name="Miyauchi S."/>
            <person name="Poulain J."/>
            <person name="Riccioni C."/>
            <person name="Rubini A."/>
            <person name="Sitrit Y."/>
            <person name="Splivallo R."/>
            <person name="Traeger S."/>
            <person name="Wang M."/>
            <person name="Zifcakova L."/>
            <person name="Wipf D."/>
            <person name="Zambonelli A."/>
            <person name="Paolocci F."/>
            <person name="Nowrousian M."/>
            <person name="Ottonello S."/>
            <person name="Baldrian P."/>
            <person name="Spatafora J.W."/>
            <person name="Henrissat B."/>
            <person name="Nagy L.G."/>
            <person name="Aury J.M."/>
            <person name="Wincker P."/>
            <person name="Grigoriev I.V."/>
            <person name="Bonfante P."/>
            <person name="Martin F.M."/>
        </authorList>
    </citation>
    <scope>NUCLEOTIDE SEQUENCE [LARGE SCALE GENOMIC DNA]</scope>
    <source>
        <strain evidence="2 3">RN42</strain>
    </source>
</reference>
<name>A0A3N4HJC6_ASCIM</name>
<feature type="compositionally biased region" description="Polar residues" evidence="1">
    <location>
        <begin position="127"/>
        <end position="137"/>
    </location>
</feature>
<accession>A0A3N4HJC6</accession>
<evidence type="ECO:0000313" key="3">
    <source>
        <dbReference type="Proteomes" id="UP000275078"/>
    </source>
</evidence>